<dbReference type="RefSeq" id="WP_208495557.1">
    <property type="nucleotide sequence ID" value="NZ_JAGFNP010000003.1"/>
</dbReference>
<name>A0ABS3U1Y3_9ACTN</name>
<comment type="caution">
    <text evidence="1">The sequence shown here is derived from an EMBL/GenBank/DDBJ whole genome shotgun (WGS) entry which is preliminary data.</text>
</comment>
<reference evidence="1 2" key="1">
    <citation type="submission" date="2021-03" db="EMBL/GenBank/DDBJ databases">
        <title>Glycomyces sp. nov., a novel actinomycete isolated from soil.</title>
        <authorList>
            <person name="Yang X."/>
            <person name="Xu X."/>
        </authorList>
    </citation>
    <scope>NUCLEOTIDE SEQUENCE [LARGE SCALE GENOMIC DNA]</scope>
    <source>
        <strain evidence="1 2">NEAU-S30</strain>
    </source>
</reference>
<organism evidence="1 2">
    <name type="scientific">Glycomyces niveus</name>
    <dbReference type="NCBI Taxonomy" id="2820287"/>
    <lineage>
        <taxon>Bacteria</taxon>
        <taxon>Bacillati</taxon>
        <taxon>Actinomycetota</taxon>
        <taxon>Actinomycetes</taxon>
        <taxon>Glycomycetales</taxon>
        <taxon>Glycomycetaceae</taxon>
        <taxon>Glycomyces</taxon>
    </lineage>
</organism>
<protein>
    <submittedName>
        <fullName evidence="1">Uncharacterized protein</fullName>
    </submittedName>
</protein>
<proteinExistence type="predicted"/>
<evidence type="ECO:0000313" key="1">
    <source>
        <dbReference type="EMBL" id="MBO3732779.1"/>
    </source>
</evidence>
<evidence type="ECO:0000313" key="2">
    <source>
        <dbReference type="Proteomes" id="UP000681341"/>
    </source>
</evidence>
<dbReference type="EMBL" id="JAGFNP010000003">
    <property type="protein sequence ID" value="MBO3732779.1"/>
    <property type="molecule type" value="Genomic_DNA"/>
</dbReference>
<dbReference type="Proteomes" id="UP000681341">
    <property type="component" value="Unassembled WGS sequence"/>
</dbReference>
<sequence>MTLDYTYYRPAAPEAELSAYFTARLGLKRSSAQDPFPITGERWWGTYLLDSAEEFDEEAARLGIGESGELSIITFELRKSLSTEEYYRAHLDLYGAVVDQLNETPGLTGLLVYGDVSVQIERPPGGPTFLDRSLADPTDGNQDHHLDPVLARATMADLVNFA</sequence>
<gene>
    <name evidence="1" type="ORF">J5V16_08080</name>
</gene>
<keyword evidence="2" id="KW-1185">Reference proteome</keyword>
<accession>A0ABS3U1Y3</accession>